<keyword evidence="5" id="KW-1185">Reference proteome</keyword>
<dbReference type="SUPFAM" id="SSF46689">
    <property type="entry name" value="Homeodomain-like"/>
    <property type="match status" value="2"/>
</dbReference>
<evidence type="ECO:0000256" key="1">
    <source>
        <dbReference type="ARBA" id="ARBA00023015"/>
    </source>
</evidence>
<dbReference type="SMART" id="SM00342">
    <property type="entry name" value="HTH_ARAC"/>
    <property type="match status" value="1"/>
</dbReference>
<protein>
    <submittedName>
        <fullName evidence="4">DJ-1/PfpI family protein</fullName>
    </submittedName>
</protein>
<evidence type="ECO:0000313" key="5">
    <source>
        <dbReference type="Proteomes" id="UP001374803"/>
    </source>
</evidence>
<dbReference type="PANTHER" id="PTHR43130:SF3">
    <property type="entry name" value="HTH-TYPE TRANSCRIPTIONAL REGULATOR RV1931C"/>
    <property type="match status" value="1"/>
</dbReference>
<dbReference type="Proteomes" id="UP001374803">
    <property type="component" value="Chromosome"/>
</dbReference>
<keyword evidence="2" id="KW-0804">Transcription</keyword>
<dbReference type="InterPro" id="IPR029062">
    <property type="entry name" value="Class_I_gatase-like"/>
</dbReference>
<gene>
    <name evidence="4" type="ORF">LVJ94_02530</name>
</gene>
<dbReference type="InterPro" id="IPR009057">
    <property type="entry name" value="Homeodomain-like_sf"/>
</dbReference>
<dbReference type="InterPro" id="IPR018060">
    <property type="entry name" value="HTH_AraC"/>
</dbReference>
<name>A0ABZ2L5C6_9BACT</name>
<accession>A0ABZ2L5C6</accession>
<sequence length="333" mass="36259">MKKRVTRRTIAFVLVDHALALNLNGPAEVFSVANYQLGEDGGYDLVFLSEAGGPIRTSCGIVVSTQPLDAIDVARLDTLLVVGGPTAESLPRDAALVRWIRRAAKKARRTCTVCKGAFLLGAAGLLDGRRVVTHWCEIERLQALYPKARVELDPIYLRDGRIWTSAGMSAGIDLALALVEDDHGRRISLGVAKEMVIFLHRSGGQAQFSSVLAAQTRFDASSSHSKIADLPAWILNHLATDLSVEGLAKSVGMSPRTFARNFTRWHGGTPAKLVQDLRVEAACRHLETGDSEVKRIADACGFGDEETMRRAFIRRLGIPPTAYRDRFGVSARG</sequence>
<evidence type="ECO:0000256" key="2">
    <source>
        <dbReference type="ARBA" id="ARBA00023163"/>
    </source>
</evidence>
<dbReference type="Gene3D" id="1.10.10.60">
    <property type="entry name" value="Homeodomain-like"/>
    <property type="match status" value="1"/>
</dbReference>
<dbReference type="InterPro" id="IPR052158">
    <property type="entry name" value="INH-QAR"/>
</dbReference>
<dbReference type="Pfam" id="PF12833">
    <property type="entry name" value="HTH_18"/>
    <property type="match status" value="1"/>
</dbReference>
<evidence type="ECO:0000313" key="4">
    <source>
        <dbReference type="EMBL" id="WXB06139.1"/>
    </source>
</evidence>
<evidence type="ECO:0000259" key="3">
    <source>
        <dbReference type="PROSITE" id="PS01124"/>
    </source>
</evidence>
<dbReference type="PANTHER" id="PTHR43130">
    <property type="entry name" value="ARAC-FAMILY TRANSCRIPTIONAL REGULATOR"/>
    <property type="match status" value="1"/>
</dbReference>
<reference evidence="4" key="1">
    <citation type="submission" date="2021-12" db="EMBL/GenBank/DDBJ databases">
        <title>Discovery of the Pendulisporaceae a myxobacterial family with distinct sporulation behavior and unique specialized metabolism.</title>
        <authorList>
            <person name="Garcia R."/>
            <person name="Popoff A."/>
            <person name="Bader C.D."/>
            <person name="Loehr J."/>
            <person name="Walesch S."/>
            <person name="Walt C."/>
            <person name="Boldt J."/>
            <person name="Bunk B."/>
            <person name="Haeckl F.J.F.P.J."/>
            <person name="Gunesch A.P."/>
            <person name="Birkelbach J."/>
            <person name="Nuebel U."/>
            <person name="Pietschmann T."/>
            <person name="Bach T."/>
            <person name="Mueller R."/>
        </authorList>
    </citation>
    <scope>NUCLEOTIDE SEQUENCE</scope>
    <source>
        <strain evidence="4">MSr11367</strain>
    </source>
</reference>
<dbReference type="Pfam" id="PF01965">
    <property type="entry name" value="DJ-1_PfpI"/>
    <property type="match status" value="1"/>
</dbReference>
<dbReference type="PROSITE" id="PS01124">
    <property type="entry name" value="HTH_ARAC_FAMILY_2"/>
    <property type="match status" value="1"/>
</dbReference>
<dbReference type="Gene3D" id="3.40.50.880">
    <property type="match status" value="1"/>
</dbReference>
<proteinExistence type="predicted"/>
<dbReference type="InterPro" id="IPR002818">
    <property type="entry name" value="DJ-1/PfpI"/>
</dbReference>
<keyword evidence="1" id="KW-0805">Transcription regulation</keyword>
<dbReference type="EMBL" id="CP089983">
    <property type="protein sequence ID" value="WXB06139.1"/>
    <property type="molecule type" value="Genomic_DNA"/>
</dbReference>
<dbReference type="RefSeq" id="WP_394835790.1">
    <property type="nucleotide sequence ID" value="NZ_CP089929.1"/>
</dbReference>
<dbReference type="CDD" id="cd03137">
    <property type="entry name" value="GATase1_AraC_1"/>
    <property type="match status" value="1"/>
</dbReference>
<organism evidence="4 5">
    <name type="scientific">Pendulispora rubella</name>
    <dbReference type="NCBI Taxonomy" id="2741070"/>
    <lineage>
        <taxon>Bacteria</taxon>
        <taxon>Pseudomonadati</taxon>
        <taxon>Myxococcota</taxon>
        <taxon>Myxococcia</taxon>
        <taxon>Myxococcales</taxon>
        <taxon>Sorangiineae</taxon>
        <taxon>Pendulisporaceae</taxon>
        <taxon>Pendulispora</taxon>
    </lineage>
</organism>
<feature type="domain" description="HTH araC/xylS-type" evidence="3">
    <location>
        <begin position="228"/>
        <end position="326"/>
    </location>
</feature>
<dbReference type="SUPFAM" id="SSF52317">
    <property type="entry name" value="Class I glutamine amidotransferase-like"/>
    <property type="match status" value="1"/>
</dbReference>